<name>A0A6A4GFF0_9AGAR</name>
<protein>
    <submittedName>
        <fullName evidence="1">Uncharacterized protein</fullName>
    </submittedName>
</protein>
<dbReference type="Proteomes" id="UP000799118">
    <property type="component" value="Unassembled WGS sequence"/>
</dbReference>
<proteinExistence type="predicted"/>
<dbReference type="AlphaFoldDB" id="A0A6A4GFF0"/>
<reference evidence="1" key="1">
    <citation type="journal article" date="2019" name="Environ. Microbiol.">
        <title>Fungal ecological strategies reflected in gene transcription - a case study of two litter decomposers.</title>
        <authorList>
            <person name="Barbi F."/>
            <person name="Kohler A."/>
            <person name="Barry K."/>
            <person name="Baskaran P."/>
            <person name="Daum C."/>
            <person name="Fauchery L."/>
            <person name="Ihrmark K."/>
            <person name="Kuo A."/>
            <person name="LaButti K."/>
            <person name="Lipzen A."/>
            <person name="Morin E."/>
            <person name="Grigoriev I.V."/>
            <person name="Henrissat B."/>
            <person name="Lindahl B."/>
            <person name="Martin F."/>
        </authorList>
    </citation>
    <scope>NUCLEOTIDE SEQUENCE</scope>
    <source>
        <strain evidence="1">JB14</strain>
    </source>
</reference>
<dbReference type="EMBL" id="ML770187">
    <property type="protein sequence ID" value="KAE9384234.1"/>
    <property type="molecule type" value="Genomic_DNA"/>
</dbReference>
<evidence type="ECO:0000313" key="2">
    <source>
        <dbReference type="Proteomes" id="UP000799118"/>
    </source>
</evidence>
<organism evidence="1 2">
    <name type="scientific">Gymnopus androsaceus JB14</name>
    <dbReference type="NCBI Taxonomy" id="1447944"/>
    <lineage>
        <taxon>Eukaryota</taxon>
        <taxon>Fungi</taxon>
        <taxon>Dikarya</taxon>
        <taxon>Basidiomycota</taxon>
        <taxon>Agaricomycotina</taxon>
        <taxon>Agaricomycetes</taxon>
        <taxon>Agaricomycetidae</taxon>
        <taxon>Agaricales</taxon>
        <taxon>Marasmiineae</taxon>
        <taxon>Omphalotaceae</taxon>
        <taxon>Gymnopus</taxon>
    </lineage>
</organism>
<evidence type="ECO:0000313" key="1">
    <source>
        <dbReference type="EMBL" id="KAE9384234.1"/>
    </source>
</evidence>
<sequence>MLHLFPNGYSDQQAPWPLQKKTSVMHTKLPPKPPPAIISSPDVLHLSEFQLIHSGSFATPAIKHIARYIDKGLLSLFPELHCLYTNIDQQIPTTFTFIIAAPPSTAITGATLVGMCAALNSVSFDFRCSVHFIARLLCLVIKLPPNSYPPLLFLTPTHLWPKMNGTIISSCWTH</sequence>
<accession>A0A6A4GFF0</accession>
<keyword evidence="2" id="KW-1185">Reference proteome</keyword>
<gene>
    <name evidence="1" type="ORF">BT96DRAFT_1026947</name>
</gene>